<comment type="caution">
    <text evidence="1">The sequence shown here is derived from an EMBL/GenBank/DDBJ whole genome shotgun (WGS) entry which is preliminary data.</text>
</comment>
<protein>
    <submittedName>
        <fullName evidence="1">Uncharacterized protein</fullName>
    </submittedName>
</protein>
<sequence>MYICLILSGNPANLTRLNDTLLLDWADVFNTAPDIPHRYGLIIGSRDGHTDIADVAHLSKHVYDVTIPSYTLVSPVVSELFVCIFCTYSTGLSSMYKTKVIL</sequence>
<evidence type="ECO:0000313" key="2">
    <source>
        <dbReference type="Proteomes" id="UP000828390"/>
    </source>
</evidence>
<name>A0A9D4E5Y3_DREPO</name>
<keyword evidence="2" id="KW-1185">Reference proteome</keyword>
<reference evidence="1" key="2">
    <citation type="submission" date="2020-11" db="EMBL/GenBank/DDBJ databases">
        <authorList>
            <person name="McCartney M.A."/>
            <person name="Auch B."/>
            <person name="Kono T."/>
            <person name="Mallez S."/>
            <person name="Becker A."/>
            <person name="Gohl D.M."/>
            <person name="Silverstein K.A.T."/>
            <person name="Koren S."/>
            <person name="Bechman K.B."/>
            <person name="Herman A."/>
            <person name="Abrahante J.E."/>
            <person name="Garbe J."/>
        </authorList>
    </citation>
    <scope>NUCLEOTIDE SEQUENCE</scope>
    <source>
        <strain evidence="1">Duluth1</strain>
        <tissue evidence="1">Whole animal</tissue>
    </source>
</reference>
<dbReference type="EMBL" id="JAIWYP010000009">
    <property type="protein sequence ID" value="KAH3774477.1"/>
    <property type="molecule type" value="Genomic_DNA"/>
</dbReference>
<dbReference type="Proteomes" id="UP000828390">
    <property type="component" value="Unassembled WGS sequence"/>
</dbReference>
<gene>
    <name evidence="1" type="ORF">DPMN_175859</name>
</gene>
<evidence type="ECO:0000313" key="1">
    <source>
        <dbReference type="EMBL" id="KAH3774477.1"/>
    </source>
</evidence>
<accession>A0A9D4E5Y3</accession>
<organism evidence="1 2">
    <name type="scientific">Dreissena polymorpha</name>
    <name type="common">Zebra mussel</name>
    <name type="synonym">Mytilus polymorpha</name>
    <dbReference type="NCBI Taxonomy" id="45954"/>
    <lineage>
        <taxon>Eukaryota</taxon>
        <taxon>Metazoa</taxon>
        <taxon>Spiralia</taxon>
        <taxon>Lophotrochozoa</taxon>
        <taxon>Mollusca</taxon>
        <taxon>Bivalvia</taxon>
        <taxon>Autobranchia</taxon>
        <taxon>Heteroconchia</taxon>
        <taxon>Euheterodonta</taxon>
        <taxon>Imparidentia</taxon>
        <taxon>Neoheterodontei</taxon>
        <taxon>Myida</taxon>
        <taxon>Dreissenoidea</taxon>
        <taxon>Dreissenidae</taxon>
        <taxon>Dreissena</taxon>
    </lineage>
</organism>
<dbReference type="AlphaFoldDB" id="A0A9D4E5Y3"/>
<proteinExistence type="predicted"/>
<reference evidence="1" key="1">
    <citation type="journal article" date="2019" name="bioRxiv">
        <title>The Genome of the Zebra Mussel, Dreissena polymorpha: A Resource for Invasive Species Research.</title>
        <authorList>
            <person name="McCartney M.A."/>
            <person name="Auch B."/>
            <person name="Kono T."/>
            <person name="Mallez S."/>
            <person name="Zhang Y."/>
            <person name="Obille A."/>
            <person name="Becker A."/>
            <person name="Abrahante J.E."/>
            <person name="Garbe J."/>
            <person name="Badalamenti J.P."/>
            <person name="Herman A."/>
            <person name="Mangelson H."/>
            <person name="Liachko I."/>
            <person name="Sullivan S."/>
            <person name="Sone E.D."/>
            <person name="Koren S."/>
            <person name="Silverstein K.A.T."/>
            <person name="Beckman K.B."/>
            <person name="Gohl D.M."/>
        </authorList>
    </citation>
    <scope>NUCLEOTIDE SEQUENCE</scope>
    <source>
        <strain evidence="1">Duluth1</strain>
        <tissue evidence="1">Whole animal</tissue>
    </source>
</reference>